<evidence type="ECO:0000313" key="3">
    <source>
        <dbReference type="EMBL" id="SDI05607.1"/>
    </source>
</evidence>
<dbReference type="InterPro" id="IPR001387">
    <property type="entry name" value="Cro/C1-type_HTH"/>
</dbReference>
<reference evidence="4" key="1">
    <citation type="submission" date="2016-10" db="EMBL/GenBank/DDBJ databases">
        <authorList>
            <person name="Varghese N."/>
            <person name="Submissions S."/>
        </authorList>
    </citation>
    <scope>NUCLEOTIDE SEQUENCE [LARGE SCALE GENOMIC DNA]</scope>
    <source>
        <strain evidence="4">ATCC 700689</strain>
    </source>
</reference>
<gene>
    <name evidence="3" type="ORF">SAMN05216605_11080</name>
</gene>
<dbReference type="SMART" id="SM00530">
    <property type="entry name" value="HTH_XRE"/>
    <property type="match status" value="1"/>
</dbReference>
<dbReference type="PANTHER" id="PTHR36924:SF1">
    <property type="entry name" value="ANTITOXIN HIGA-1"/>
    <property type="match status" value="1"/>
</dbReference>
<evidence type="ECO:0000256" key="1">
    <source>
        <dbReference type="ARBA" id="ARBA00023125"/>
    </source>
</evidence>
<accession>A0A1G8HFZ7</accession>
<dbReference type="NCBIfam" id="TIGR02607">
    <property type="entry name" value="antidote_HigA"/>
    <property type="match status" value="1"/>
</dbReference>
<dbReference type="PROSITE" id="PS50943">
    <property type="entry name" value="HTH_CROC1"/>
    <property type="match status" value="1"/>
</dbReference>
<dbReference type="InterPro" id="IPR013430">
    <property type="entry name" value="Toxin_antidote_HigA"/>
</dbReference>
<dbReference type="GO" id="GO:0003677">
    <property type="term" value="F:DNA binding"/>
    <property type="evidence" value="ECO:0007669"/>
    <property type="project" value="UniProtKB-KW"/>
</dbReference>
<dbReference type="AlphaFoldDB" id="A0A1G8HFZ7"/>
<evidence type="ECO:0000313" key="4">
    <source>
        <dbReference type="Proteomes" id="UP000182894"/>
    </source>
</evidence>
<dbReference type="Proteomes" id="UP000182894">
    <property type="component" value="Unassembled WGS sequence"/>
</dbReference>
<dbReference type="Pfam" id="PF01381">
    <property type="entry name" value="HTH_3"/>
    <property type="match status" value="1"/>
</dbReference>
<sequence>MYYLNSRLILMSCTEEGFLRSHVFASLLEEEVSTFIGESSITTEVNQMTKNGMRPVHPGEVLKEEYLEPLGLTSAALARALSVSTPTINDIVLQRRGVSADVALRLAACFETTPEFWLNLQLTYDLRKTEIERGSAIKAQVRRLSHCA</sequence>
<dbReference type="CDD" id="cd00093">
    <property type="entry name" value="HTH_XRE"/>
    <property type="match status" value="1"/>
</dbReference>
<dbReference type="STRING" id="89065.SAMN05216605_11080"/>
<dbReference type="Gene3D" id="1.10.260.40">
    <property type="entry name" value="lambda repressor-like DNA-binding domains"/>
    <property type="match status" value="1"/>
</dbReference>
<dbReference type="EMBL" id="FNCO01000010">
    <property type="protein sequence ID" value="SDI05607.1"/>
    <property type="molecule type" value="Genomic_DNA"/>
</dbReference>
<dbReference type="PANTHER" id="PTHR36924">
    <property type="entry name" value="ANTITOXIN HIGA-1"/>
    <property type="match status" value="1"/>
</dbReference>
<proteinExistence type="predicted"/>
<protein>
    <submittedName>
        <fullName evidence="3">Addiction module antidote protein, HigA family</fullName>
    </submittedName>
</protein>
<feature type="domain" description="HTH cro/C1-type" evidence="2">
    <location>
        <begin position="62"/>
        <end position="117"/>
    </location>
</feature>
<evidence type="ECO:0000259" key="2">
    <source>
        <dbReference type="PROSITE" id="PS50943"/>
    </source>
</evidence>
<keyword evidence="1" id="KW-0238">DNA-binding</keyword>
<keyword evidence="4" id="KW-1185">Reference proteome</keyword>
<dbReference type="SUPFAM" id="SSF47413">
    <property type="entry name" value="lambda repressor-like DNA-binding domains"/>
    <property type="match status" value="1"/>
</dbReference>
<dbReference type="InterPro" id="IPR010982">
    <property type="entry name" value="Lambda_DNA-bd_dom_sf"/>
</dbReference>
<organism evidence="3 4">
    <name type="scientific">Pseudomonas abietaniphila</name>
    <dbReference type="NCBI Taxonomy" id="89065"/>
    <lineage>
        <taxon>Bacteria</taxon>
        <taxon>Pseudomonadati</taxon>
        <taxon>Pseudomonadota</taxon>
        <taxon>Gammaproteobacteria</taxon>
        <taxon>Pseudomonadales</taxon>
        <taxon>Pseudomonadaceae</taxon>
        <taxon>Pseudomonas</taxon>
    </lineage>
</organism>
<name>A0A1G8HFZ7_9PSED</name>